<gene>
    <name evidence="1" type="ORF">GYA37_00155</name>
</gene>
<organism evidence="1 2">
    <name type="scientific">candidate division WWE3 bacterium</name>
    <dbReference type="NCBI Taxonomy" id="2053526"/>
    <lineage>
        <taxon>Bacteria</taxon>
        <taxon>Katanobacteria</taxon>
    </lineage>
</organism>
<dbReference type="AlphaFoldDB" id="A0A7X9E6A1"/>
<proteinExistence type="predicted"/>
<evidence type="ECO:0000313" key="1">
    <source>
        <dbReference type="EMBL" id="NMB91247.1"/>
    </source>
</evidence>
<evidence type="ECO:0000313" key="2">
    <source>
        <dbReference type="Proteomes" id="UP000590542"/>
    </source>
</evidence>
<comment type="caution">
    <text evidence="1">The sequence shown here is derived from an EMBL/GenBank/DDBJ whole genome shotgun (WGS) entry which is preliminary data.</text>
</comment>
<accession>A0A7X9E6A1</accession>
<name>A0A7X9E6A1_UNCKA</name>
<dbReference type="Proteomes" id="UP000590542">
    <property type="component" value="Unassembled WGS sequence"/>
</dbReference>
<reference evidence="1 2" key="1">
    <citation type="journal article" date="2020" name="Biotechnol. Biofuels">
        <title>New insights from the biogas microbiome by comprehensive genome-resolved metagenomics of nearly 1600 species originating from multiple anaerobic digesters.</title>
        <authorList>
            <person name="Campanaro S."/>
            <person name="Treu L."/>
            <person name="Rodriguez-R L.M."/>
            <person name="Kovalovszki A."/>
            <person name="Ziels R.M."/>
            <person name="Maus I."/>
            <person name="Zhu X."/>
            <person name="Kougias P.G."/>
            <person name="Basile A."/>
            <person name="Luo G."/>
            <person name="Schluter A."/>
            <person name="Konstantinidis K.T."/>
            <person name="Angelidaki I."/>
        </authorList>
    </citation>
    <scope>NUCLEOTIDE SEQUENCE [LARGE SCALE GENOMIC DNA]</scope>
    <source>
        <strain evidence="1">AS27yjCOA_202</strain>
    </source>
</reference>
<dbReference type="EMBL" id="JAAZNV010000004">
    <property type="protein sequence ID" value="NMB91247.1"/>
    <property type="molecule type" value="Genomic_DNA"/>
</dbReference>
<sequence>MDYKKLWEGMRDLYEWKMCIVVGNKEPSSEREMDRLHFKHVLIEMERLEKAENEGKL</sequence>
<protein>
    <submittedName>
        <fullName evidence="1">Uncharacterized protein</fullName>
    </submittedName>
</protein>